<protein>
    <submittedName>
        <fullName evidence="2">Protein involved in meta-pathway of phenol degradation</fullName>
    </submittedName>
</protein>
<dbReference type="Pfam" id="PF13557">
    <property type="entry name" value="Phenol_MetA_deg"/>
    <property type="match status" value="1"/>
</dbReference>
<evidence type="ECO:0000256" key="1">
    <source>
        <dbReference type="SAM" id="SignalP"/>
    </source>
</evidence>
<dbReference type="AlphaFoldDB" id="A0A1B9F6B6"/>
<dbReference type="Proteomes" id="UP000093080">
    <property type="component" value="Unassembled WGS sequence"/>
</dbReference>
<reference evidence="2 3" key="1">
    <citation type="submission" date="2016-06" db="EMBL/GenBank/DDBJ databases">
        <title>Respiratory ammonification of nitrate coupled to the oxidation of elemental sulfur in deep-sea autotrophic thermophilic bacteria.</title>
        <authorList>
            <person name="Slobodkina G.B."/>
            <person name="Mardanov A.V."/>
            <person name="Ravin N.V."/>
            <person name="Frolova A.A."/>
            <person name="Viryasiv M.B."/>
            <person name="Chernyh N.A."/>
            <person name="Bonch-Osmolovskaya E.A."/>
            <person name="Slobodkin A.I."/>
        </authorList>
    </citation>
    <scope>NUCLEOTIDE SEQUENCE [LARGE SCALE GENOMIC DNA]</scope>
    <source>
        <strain evidence="2 3">S69</strain>
    </source>
</reference>
<dbReference type="InterPro" id="IPR025737">
    <property type="entry name" value="FApF"/>
</dbReference>
<dbReference type="PATRIC" id="fig|1156395.6.peg.1223"/>
<dbReference type="STRING" id="1156395.DBT_1209"/>
<dbReference type="EMBL" id="MAGO01000005">
    <property type="protein sequence ID" value="OCC15462.1"/>
    <property type="molecule type" value="Genomic_DNA"/>
</dbReference>
<keyword evidence="1" id="KW-0732">Signal</keyword>
<keyword evidence="3" id="KW-1185">Reference proteome</keyword>
<evidence type="ECO:0000313" key="3">
    <source>
        <dbReference type="Proteomes" id="UP000093080"/>
    </source>
</evidence>
<dbReference type="RefSeq" id="WP_067617593.1">
    <property type="nucleotide sequence ID" value="NZ_MAGO01000005.1"/>
</dbReference>
<comment type="caution">
    <text evidence="2">The sequence shown here is derived from an EMBL/GenBank/DDBJ whole genome shotgun (WGS) entry which is preliminary data.</text>
</comment>
<accession>A0A1B9F6B6</accession>
<evidence type="ECO:0000313" key="2">
    <source>
        <dbReference type="EMBL" id="OCC15462.1"/>
    </source>
</evidence>
<organism evidence="2 3">
    <name type="scientific">Dissulfuribacter thermophilus</name>
    <dbReference type="NCBI Taxonomy" id="1156395"/>
    <lineage>
        <taxon>Bacteria</taxon>
        <taxon>Pseudomonadati</taxon>
        <taxon>Thermodesulfobacteriota</taxon>
        <taxon>Dissulfuribacteria</taxon>
        <taxon>Dissulfuribacterales</taxon>
        <taxon>Dissulfuribacteraceae</taxon>
        <taxon>Dissulfuribacter</taxon>
    </lineage>
</organism>
<name>A0A1B9F6B6_9BACT</name>
<gene>
    <name evidence="2" type="ORF">DBT_1209</name>
</gene>
<sequence length="329" mass="37882">MNKLNKKKSFLLVTCLLFLFSIFTPNTQGADMEAYPNGAEAFMVGAAPPPGLTYVNYMYFYSANEFKDSSGDDSKLLDSLTVYAEVARFIWISKKQLFGANYGQHFFFTLLDADMKFNGPVGPKGGRDYHDTDIPYFIWSPFLLTWHLMDGKLHTVLDIADIYIPLYNENNNNFASLGRNYWTIEPVFAITYMPSPAWEFSAKFMYDFNTRQEDYSPGPPIKIDRTPGQEFHMDFNCSYGLNPNLRIGLNGYYYRQVKNDDFHGIDELPAPLQTVVKGLEGEQGQVWALGPGVWYKHGKIMATLRSQWEFEAKNHPEGYNVWFKLIYPF</sequence>
<proteinExistence type="predicted"/>
<dbReference type="OrthoDB" id="9798341at2"/>
<feature type="chain" id="PRO_5008626202" evidence="1">
    <location>
        <begin position="31"/>
        <end position="329"/>
    </location>
</feature>
<feature type="signal peptide" evidence="1">
    <location>
        <begin position="1"/>
        <end position="30"/>
    </location>
</feature>